<dbReference type="SUPFAM" id="SSF55874">
    <property type="entry name" value="ATPase domain of HSP90 chaperone/DNA topoisomerase II/histidine kinase"/>
    <property type="match status" value="1"/>
</dbReference>
<dbReference type="Gene3D" id="3.30.565.10">
    <property type="entry name" value="Histidine kinase-like ATPase, C-terminal domain"/>
    <property type="match status" value="1"/>
</dbReference>
<dbReference type="Proteomes" id="UP000053464">
    <property type="component" value="Unassembled WGS sequence"/>
</dbReference>
<reference evidence="2 3" key="1">
    <citation type="submission" date="2015-04" db="EMBL/GenBank/DDBJ databases">
        <title>The draft genome sequence of Erythrobacter luteus KA37.</title>
        <authorList>
            <person name="Zhuang L."/>
            <person name="Liu Y."/>
            <person name="Shao Z."/>
        </authorList>
    </citation>
    <scope>NUCLEOTIDE SEQUENCE [LARGE SCALE GENOMIC DNA]</scope>
    <source>
        <strain evidence="2 3">KA37</strain>
    </source>
</reference>
<evidence type="ECO:0000313" key="2">
    <source>
        <dbReference type="EMBL" id="KLE34079.1"/>
    </source>
</evidence>
<feature type="region of interest" description="Disordered" evidence="1">
    <location>
        <begin position="412"/>
        <end position="461"/>
    </location>
</feature>
<evidence type="ECO:0000313" key="3">
    <source>
        <dbReference type="Proteomes" id="UP000053464"/>
    </source>
</evidence>
<comment type="caution">
    <text evidence="2">The sequence shown here is derived from an EMBL/GenBank/DDBJ whole genome shotgun (WGS) entry which is preliminary data.</text>
</comment>
<evidence type="ECO:0000256" key="1">
    <source>
        <dbReference type="SAM" id="MobiDB-lite"/>
    </source>
</evidence>
<dbReference type="GO" id="GO:0016301">
    <property type="term" value="F:kinase activity"/>
    <property type="evidence" value="ECO:0007669"/>
    <property type="project" value="UniProtKB-KW"/>
</dbReference>
<gene>
    <name evidence="2" type="ORF">AAW00_07240</name>
</gene>
<keyword evidence="2" id="KW-0418">Kinase</keyword>
<dbReference type="AlphaFoldDB" id="A0A0G9MU22"/>
<keyword evidence="2" id="KW-0808">Transferase</keyword>
<organism evidence="2 3">
    <name type="scientific">Aurantiacibacter luteus</name>
    <dbReference type="NCBI Taxonomy" id="1581420"/>
    <lineage>
        <taxon>Bacteria</taxon>
        <taxon>Pseudomonadati</taxon>
        <taxon>Pseudomonadota</taxon>
        <taxon>Alphaproteobacteria</taxon>
        <taxon>Sphingomonadales</taxon>
        <taxon>Erythrobacteraceae</taxon>
        <taxon>Aurantiacibacter</taxon>
    </lineage>
</organism>
<feature type="compositionally biased region" description="Polar residues" evidence="1">
    <location>
        <begin position="431"/>
        <end position="440"/>
    </location>
</feature>
<accession>A0A0G9MU22</accession>
<dbReference type="STRING" id="1581420.AAW00_07240"/>
<sequence>MSFSIVPTHLAVKAMRDNGYKNAAYALAELMDNSIQAGAKHVELLCAERTTQLAQRQRRRMHQIAVLDDAQGMDAETLRMALQFGNGTRLDPAMQNGIGRFGMGLPASSISQCQRVEVWTWQDGIENALYSYLDLDEIAAQTMIDVPEPTHAKVPDLWRQVGKAWSESGTLVVWSELDRMMWRTATALFGNSELVIGRMYRRFLADGRVSIRFVAFDEANPRSIATEQYVKPNDPGYLMTGTSTPAPWHDEAMFALWGEEEVTHMVSFRGQEHEVKIRYSLAKEEARKGHSPGSRDYGRHAARNTGLSIVRADRELELDEAWSDASEPRDRWWGIEVEFPPALDEIFGVTNNKQHAHNFSEFANLDLDELLGGRSLAELREELEEEDDPRAPLLEIANQIKKTKSVLQRLLRAQTATEDRRTRKRHADPNSPESRATDVTNQRKDEGHYGQSDDDENLPQDQRKDEIEHELESQGMSEDAAKELAARTISDGLKYVFAEADLESPAFFSVKQKGGSIIITLNTSHPAYDSLVEVLEREDPDETAEGLRARLHSAEDGLKLLLMAWARYEDEQPDGMRRERAQETRLDWGRLARQFLRSEG</sequence>
<dbReference type="PATRIC" id="fig|1581420.6.peg.1474"/>
<name>A0A0G9MU22_9SPHN</name>
<dbReference type="Pfam" id="PF13589">
    <property type="entry name" value="HATPase_c_3"/>
    <property type="match status" value="1"/>
</dbReference>
<protein>
    <submittedName>
        <fullName evidence="2">Histidine kinase</fullName>
    </submittedName>
</protein>
<dbReference type="OrthoDB" id="9813438at2"/>
<keyword evidence="3" id="KW-1185">Reference proteome</keyword>
<dbReference type="EMBL" id="LBHB01000002">
    <property type="protein sequence ID" value="KLE34079.1"/>
    <property type="molecule type" value="Genomic_DNA"/>
</dbReference>
<dbReference type="RefSeq" id="WP_047003725.1">
    <property type="nucleotide sequence ID" value="NZ_LBHB01000002.1"/>
</dbReference>
<dbReference type="InterPro" id="IPR036890">
    <property type="entry name" value="HATPase_C_sf"/>
</dbReference>
<proteinExistence type="predicted"/>